<dbReference type="InterPro" id="IPR013022">
    <property type="entry name" value="Xyl_isomerase-like_TIM-brl"/>
</dbReference>
<evidence type="ECO:0000256" key="1">
    <source>
        <dbReference type="ARBA" id="ARBA00004496"/>
    </source>
</evidence>
<evidence type="ECO:0000256" key="3">
    <source>
        <dbReference type="ARBA" id="ARBA00022723"/>
    </source>
</evidence>
<dbReference type="EC" id="5.3.1.5" evidence="6"/>
<name>A0A2K3URZ0_9DEIO</name>
<dbReference type="Gene3D" id="3.20.20.150">
    <property type="entry name" value="Divalent-metal-dependent TIM barrel enzymes"/>
    <property type="match status" value="1"/>
</dbReference>
<evidence type="ECO:0000313" key="9">
    <source>
        <dbReference type="EMBL" id="PNY79303.1"/>
    </source>
</evidence>
<dbReference type="PANTHER" id="PTHR12110">
    <property type="entry name" value="HYDROXYPYRUVATE ISOMERASE"/>
    <property type="match status" value="1"/>
</dbReference>
<keyword evidence="3 6" id="KW-0479">Metal-binding</keyword>
<comment type="caution">
    <text evidence="9">The sequence shown here is derived from an EMBL/GenBank/DDBJ whole genome shotgun (WGS) entry which is preliminary data.</text>
</comment>
<dbReference type="OrthoDB" id="9801426at2"/>
<keyword evidence="4 6" id="KW-0413">Isomerase</keyword>
<comment type="subunit">
    <text evidence="7">Homotetramer.</text>
</comment>
<dbReference type="EMBL" id="PPPD01000004">
    <property type="protein sequence ID" value="PNY79303.1"/>
    <property type="molecule type" value="Genomic_DNA"/>
</dbReference>
<evidence type="ECO:0000256" key="5">
    <source>
        <dbReference type="ARBA" id="ARBA00023277"/>
    </source>
</evidence>
<dbReference type="GO" id="GO:0005737">
    <property type="term" value="C:cytoplasm"/>
    <property type="evidence" value="ECO:0007669"/>
    <property type="project" value="UniProtKB-SubCell"/>
</dbReference>
<evidence type="ECO:0000256" key="7">
    <source>
        <dbReference type="RuleBase" id="RU000610"/>
    </source>
</evidence>
<proteinExistence type="inferred from homology"/>
<gene>
    <name evidence="9" type="ORF">CVO96_19435</name>
</gene>
<dbReference type="GO" id="GO:0046872">
    <property type="term" value="F:metal ion binding"/>
    <property type="evidence" value="ECO:0007669"/>
    <property type="project" value="UniProtKB-KW"/>
</dbReference>
<dbReference type="InterPro" id="IPR050312">
    <property type="entry name" value="IolE/XylAMocC-like"/>
</dbReference>
<reference evidence="9 10" key="1">
    <citation type="submission" date="2018-01" db="EMBL/GenBank/DDBJ databases">
        <title>Deinococcus koreensis sp. nov., a radiation-resistant bacterium isolated from river water.</title>
        <authorList>
            <person name="Choi A."/>
        </authorList>
    </citation>
    <scope>NUCLEOTIDE SEQUENCE [LARGE SCALE GENOMIC DNA]</scope>
    <source>
        <strain evidence="9 10">SJW1-2</strain>
    </source>
</reference>
<comment type="catalytic activity">
    <reaction evidence="6">
        <text>alpha-D-xylose = alpha-D-xylulofuranose</text>
        <dbReference type="Rhea" id="RHEA:22816"/>
        <dbReference type="ChEBI" id="CHEBI:28518"/>
        <dbReference type="ChEBI" id="CHEBI:188998"/>
        <dbReference type="EC" id="5.3.1.5"/>
    </reaction>
</comment>
<evidence type="ECO:0000313" key="10">
    <source>
        <dbReference type="Proteomes" id="UP000236379"/>
    </source>
</evidence>
<sequence length="321" mass="35442">MLFATRLNSLRSRPELAFPPGALQTADLLQRAARIQGLNSLSLNFPEHFTPATLRETRDTIEALGLGVDSLNVRYPAEPFGDGGFTHPDAGTRQAAIDLTCQALDACAALGGNHVIVWPGFDGFDYPFQDSYERMFDHTVEGFARVASHAPDMRVGLEYKPWEPRKYSLIGNMGEALLVVQEVGADNLGVVLDYCHAQMANEHAPKAAALALRHDKLFGVHLNDGYGRQDDGLMVGTASLVTTLELLVLLERGGYPGTIYFDTFPVREDPVRECEWNIRVTQRLLSLARELAGDDRLGTGHDGFNVTQVIERLLFPERVHV</sequence>
<dbReference type="Pfam" id="PF01261">
    <property type="entry name" value="AP_endonuc_2"/>
    <property type="match status" value="1"/>
</dbReference>
<dbReference type="PRINTS" id="PR00688">
    <property type="entry name" value="XYLOSISMRASE"/>
</dbReference>
<keyword evidence="2" id="KW-0963">Cytoplasm</keyword>
<dbReference type="GO" id="GO:0042732">
    <property type="term" value="P:D-xylose metabolic process"/>
    <property type="evidence" value="ECO:0007669"/>
    <property type="project" value="UniProtKB-KW"/>
</dbReference>
<keyword evidence="5 6" id="KW-0119">Carbohydrate metabolism</keyword>
<evidence type="ECO:0000256" key="6">
    <source>
        <dbReference type="RuleBase" id="RU000609"/>
    </source>
</evidence>
<evidence type="ECO:0000256" key="2">
    <source>
        <dbReference type="ARBA" id="ARBA00022490"/>
    </source>
</evidence>
<feature type="domain" description="Xylose isomerase-like TIM barrel" evidence="8">
    <location>
        <begin position="45"/>
        <end position="273"/>
    </location>
</feature>
<dbReference type="InterPro" id="IPR036237">
    <property type="entry name" value="Xyl_isomerase-like_sf"/>
</dbReference>
<dbReference type="SUPFAM" id="SSF51658">
    <property type="entry name" value="Xylose isomerase-like"/>
    <property type="match status" value="1"/>
</dbReference>
<dbReference type="Proteomes" id="UP000236379">
    <property type="component" value="Unassembled WGS sequence"/>
</dbReference>
<dbReference type="RefSeq" id="WP_103314130.1">
    <property type="nucleotide sequence ID" value="NZ_PPPD01000004.1"/>
</dbReference>
<dbReference type="InterPro" id="IPR001998">
    <property type="entry name" value="Xylose_isomerase"/>
</dbReference>
<organism evidence="9 10">
    <name type="scientific">Deinococcus koreensis</name>
    <dbReference type="NCBI Taxonomy" id="2054903"/>
    <lineage>
        <taxon>Bacteria</taxon>
        <taxon>Thermotogati</taxon>
        <taxon>Deinococcota</taxon>
        <taxon>Deinococci</taxon>
        <taxon>Deinococcales</taxon>
        <taxon>Deinococcaceae</taxon>
        <taxon>Deinococcus</taxon>
    </lineage>
</organism>
<comment type="similarity">
    <text evidence="6">Belongs to the xylose isomerase family.</text>
</comment>
<evidence type="ECO:0000256" key="4">
    <source>
        <dbReference type="ARBA" id="ARBA00023235"/>
    </source>
</evidence>
<dbReference type="AlphaFoldDB" id="A0A2K3URZ0"/>
<dbReference type="PROSITE" id="PS51415">
    <property type="entry name" value="XYLOSE_ISOMERASE"/>
    <property type="match status" value="1"/>
</dbReference>
<accession>A0A2K3URZ0</accession>
<evidence type="ECO:0000259" key="8">
    <source>
        <dbReference type="Pfam" id="PF01261"/>
    </source>
</evidence>
<protein>
    <recommendedName>
        <fullName evidence="6">Xylose isomerase</fullName>
        <ecNumber evidence="6">5.3.1.5</ecNumber>
    </recommendedName>
</protein>
<keyword evidence="6" id="KW-0859">Xylose metabolism</keyword>
<dbReference type="GO" id="GO:0009045">
    <property type="term" value="F:xylose isomerase activity"/>
    <property type="evidence" value="ECO:0007669"/>
    <property type="project" value="UniProtKB-EC"/>
</dbReference>
<keyword evidence="10" id="KW-1185">Reference proteome</keyword>
<comment type="subcellular location">
    <subcellularLocation>
        <location evidence="1 7">Cytoplasm</location>
    </subcellularLocation>
</comment>